<organism evidence="2 3">
    <name type="scientific">Neobacillus rhizophilus</name>
    <dbReference type="NCBI Taxonomy" id="2833579"/>
    <lineage>
        <taxon>Bacteria</taxon>
        <taxon>Bacillati</taxon>
        <taxon>Bacillota</taxon>
        <taxon>Bacilli</taxon>
        <taxon>Bacillales</taxon>
        <taxon>Bacillaceae</taxon>
        <taxon>Neobacillus</taxon>
    </lineage>
</organism>
<accession>A0A942YY86</accession>
<name>A0A942YY86_9BACI</name>
<dbReference type="RefSeq" id="WP_213120396.1">
    <property type="nucleotide sequence ID" value="NZ_JAGYPF010000005.1"/>
</dbReference>
<dbReference type="Proteomes" id="UP000679749">
    <property type="component" value="Unassembled WGS sequence"/>
</dbReference>
<proteinExistence type="predicted"/>
<protein>
    <submittedName>
        <fullName evidence="2">Uncharacterized protein</fullName>
    </submittedName>
</protein>
<sequence length="90" mass="10326">MNSSFSDKDRLLSKLAGIYDQLEELDEALKASFSELRIELDQREQEKLLDSAEKITKLERISDQMLLNGEMVQNPLSHHSAKSLKLEMGF</sequence>
<evidence type="ECO:0000256" key="1">
    <source>
        <dbReference type="SAM" id="Coils"/>
    </source>
</evidence>
<reference evidence="2" key="1">
    <citation type="submission" date="2021-05" db="EMBL/GenBank/DDBJ databases">
        <title>Novel Bacillus species.</title>
        <authorList>
            <person name="Liu G."/>
        </authorList>
    </citation>
    <scope>NUCLEOTIDE SEQUENCE</scope>
    <source>
        <strain evidence="2">FJAT-49825</strain>
    </source>
</reference>
<dbReference type="EMBL" id="JAGYPF010000005">
    <property type="protein sequence ID" value="MBS4215895.1"/>
    <property type="molecule type" value="Genomic_DNA"/>
</dbReference>
<comment type="caution">
    <text evidence="2">The sequence shown here is derived from an EMBL/GenBank/DDBJ whole genome shotgun (WGS) entry which is preliminary data.</text>
</comment>
<evidence type="ECO:0000313" key="3">
    <source>
        <dbReference type="Proteomes" id="UP000679749"/>
    </source>
</evidence>
<keyword evidence="1" id="KW-0175">Coiled coil</keyword>
<evidence type="ECO:0000313" key="2">
    <source>
        <dbReference type="EMBL" id="MBS4215895.1"/>
    </source>
</evidence>
<keyword evidence="3" id="KW-1185">Reference proteome</keyword>
<dbReference type="AlphaFoldDB" id="A0A942YY86"/>
<feature type="coiled-coil region" evidence="1">
    <location>
        <begin position="8"/>
        <end position="39"/>
    </location>
</feature>
<gene>
    <name evidence="2" type="ORF">KHA99_26065</name>
</gene>